<dbReference type="InterPro" id="IPR010813">
    <property type="entry name" value="DUF1413"/>
</dbReference>
<gene>
    <name evidence="1" type="ORF">HMPREF9081_0414</name>
</gene>
<dbReference type="STRING" id="888060.HMPREF9081_0414"/>
<dbReference type="OrthoDB" id="1666093at2"/>
<dbReference type="HOGENOM" id="CLU_2116614_0_0_9"/>
<dbReference type="AlphaFoldDB" id="F5RJH9"/>
<dbReference type="Proteomes" id="UP000004067">
    <property type="component" value="Unassembled WGS sequence"/>
</dbReference>
<organism evidence="1 2">
    <name type="scientific">Centipeda periodontii DSM 2778</name>
    <dbReference type="NCBI Taxonomy" id="888060"/>
    <lineage>
        <taxon>Bacteria</taxon>
        <taxon>Bacillati</taxon>
        <taxon>Bacillota</taxon>
        <taxon>Negativicutes</taxon>
        <taxon>Selenomonadales</taxon>
        <taxon>Selenomonadaceae</taxon>
        <taxon>Centipeda</taxon>
    </lineage>
</organism>
<dbReference type="RefSeq" id="WP_006305246.1">
    <property type="nucleotide sequence ID" value="NZ_GL892076.1"/>
</dbReference>
<sequence length="107" mass="11538">MKTIQVSDEEYTFIRAEATAKGIPDTTCIRSMIVSQACIEAIIRVNRLTPGTTFELPTLFGTDWGKFHASASNIGKAFCDLVCSGSIADVKIIGKGGSSGNMQYERV</sequence>
<dbReference type="EMBL" id="AFHQ01000011">
    <property type="protein sequence ID" value="EGK61894.1"/>
    <property type="molecule type" value="Genomic_DNA"/>
</dbReference>
<keyword evidence="2" id="KW-1185">Reference proteome</keyword>
<dbReference type="Pfam" id="PF07205">
    <property type="entry name" value="DUF1413"/>
    <property type="match status" value="1"/>
</dbReference>
<comment type="caution">
    <text evidence="1">The sequence shown here is derived from an EMBL/GenBank/DDBJ whole genome shotgun (WGS) entry which is preliminary data.</text>
</comment>
<name>F5RJH9_9FIRM</name>
<accession>F5RJH9</accession>
<evidence type="ECO:0000313" key="1">
    <source>
        <dbReference type="EMBL" id="EGK61894.1"/>
    </source>
</evidence>
<reference evidence="1 2" key="1">
    <citation type="submission" date="2011-04" db="EMBL/GenBank/DDBJ databases">
        <authorList>
            <person name="Muzny D."/>
            <person name="Qin X."/>
            <person name="Deng J."/>
            <person name="Jiang H."/>
            <person name="Liu Y."/>
            <person name="Qu J."/>
            <person name="Song X.-Z."/>
            <person name="Zhang L."/>
            <person name="Thornton R."/>
            <person name="Coyle M."/>
            <person name="Francisco L."/>
            <person name="Jackson L."/>
            <person name="Javaid M."/>
            <person name="Korchina V."/>
            <person name="Kovar C."/>
            <person name="Mata R."/>
            <person name="Mathew T."/>
            <person name="Ngo R."/>
            <person name="Nguyen L."/>
            <person name="Nguyen N."/>
            <person name="Okwuonu G."/>
            <person name="Ongeri F."/>
            <person name="Pham C."/>
            <person name="Simmons D."/>
            <person name="Wilczek-Boney K."/>
            <person name="Hale W."/>
            <person name="Jakkamsetti A."/>
            <person name="Pham P."/>
            <person name="Ruth R."/>
            <person name="San Lucas F."/>
            <person name="Warren J."/>
            <person name="Zhang J."/>
            <person name="Zhao Z."/>
            <person name="Zhou C."/>
            <person name="Zhu D."/>
            <person name="Lee S."/>
            <person name="Bess C."/>
            <person name="Blankenburg K."/>
            <person name="Forbes L."/>
            <person name="Fu Q."/>
            <person name="Gubbala S."/>
            <person name="Hirani K."/>
            <person name="Jayaseelan J.C."/>
            <person name="Lara F."/>
            <person name="Munidasa M."/>
            <person name="Palculict T."/>
            <person name="Patil S."/>
            <person name="Pu L.-L."/>
            <person name="Saada N."/>
            <person name="Tang L."/>
            <person name="Weissenberger G."/>
            <person name="Zhu Y."/>
            <person name="Hemphill L."/>
            <person name="Shang Y."/>
            <person name="Youmans B."/>
            <person name="Ayvaz T."/>
            <person name="Ross M."/>
            <person name="Santibanez J."/>
            <person name="Aqrawi P."/>
            <person name="Gross S."/>
            <person name="Joshi V."/>
            <person name="Fowler G."/>
            <person name="Nazareth L."/>
            <person name="Reid J."/>
            <person name="Worley K."/>
            <person name="Petrosino J."/>
            <person name="Highlander S."/>
            <person name="Gibbs R."/>
        </authorList>
    </citation>
    <scope>NUCLEOTIDE SEQUENCE [LARGE SCALE GENOMIC DNA]</scope>
    <source>
        <strain evidence="1 2">DSM 2778</strain>
    </source>
</reference>
<proteinExistence type="predicted"/>
<protein>
    <submittedName>
        <fullName evidence="1">Uncharacterized protein</fullName>
    </submittedName>
</protein>
<evidence type="ECO:0000313" key="2">
    <source>
        <dbReference type="Proteomes" id="UP000004067"/>
    </source>
</evidence>